<dbReference type="InterPro" id="IPR013325">
    <property type="entry name" value="RNA_pol_sigma_r2"/>
</dbReference>
<dbReference type="InterPro" id="IPR013249">
    <property type="entry name" value="RNA_pol_sigma70_r4_t2"/>
</dbReference>
<dbReference type="RefSeq" id="WP_119034266.1">
    <property type="nucleotide sequence ID" value="NZ_QXDC01000002.1"/>
</dbReference>
<evidence type="ECO:0000256" key="4">
    <source>
        <dbReference type="ARBA" id="ARBA00023163"/>
    </source>
</evidence>
<protein>
    <submittedName>
        <fullName evidence="7">RNA polymerase sigma-70 factor (ECF subfamily)</fullName>
    </submittedName>
</protein>
<reference evidence="7 8" key="1">
    <citation type="submission" date="2018-08" db="EMBL/GenBank/DDBJ databases">
        <title>Genomic Encyclopedia of Type Strains, Phase IV (KMG-IV): sequencing the most valuable type-strain genomes for metagenomic binning, comparative biology and taxonomic classification.</title>
        <authorList>
            <person name="Goeker M."/>
        </authorList>
    </citation>
    <scope>NUCLEOTIDE SEQUENCE [LARGE SCALE GENOMIC DNA]</scope>
    <source>
        <strain evidence="7 8">DSM 25527</strain>
    </source>
</reference>
<dbReference type="Pfam" id="PF04542">
    <property type="entry name" value="Sigma70_r2"/>
    <property type="match status" value="1"/>
</dbReference>
<dbReference type="InterPro" id="IPR013324">
    <property type="entry name" value="RNA_pol_sigma_r3/r4-like"/>
</dbReference>
<evidence type="ECO:0000259" key="5">
    <source>
        <dbReference type="Pfam" id="PF04542"/>
    </source>
</evidence>
<feature type="domain" description="RNA polymerase sigma-70 region 2" evidence="5">
    <location>
        <begin position="10"/>
        <end position="76"/>
    </location>
</feature>
<feature type="domain" description="RNA polymerase sigma factor 70 region 4 type 2" evidence="6">
    <location>
        <begin position="115"/>
        <end position="167"/>
    </location>
</feature>
<sequence length="173" mass="19047">MKADPELPSLFEHHRAELLRFVAARTGDVAEAEDILQELWLRASAAPAATVEHWRGYLFRAANNLVIDRVRARRRRECRDRAWTESVHGAALGTGEVADPVDAPDLALEADQEAQRLARAIAALPDGARRVFELHKIDGLSHGAVAARLGISKSGVEKHMAVAMKHLRRALAD</sequence>
<dbReference type="InterPro" id="IPR014284">
    <property type="entry name" value="RNA_pol_sigma-70_dom"/>
</dbReference>
<keyword evidence="8" id="KW-1185">Reference proteome</keyword>
<dbReference type="GO" id="GO:0006352">
    <property type="term" value="P:DNA-templated transcription initiation"/>
    <property type="evidence" value="ECO:0007669"/>
    <property type="project" value="InterPro"/>
</dbReference>
<keyword evidence="3" id="KW-0731">Sigma factor</keyword>
<dbReference type="CDD" id="cd06171">
    <property type="entry name" value="Sigma70_r4"/>
    <property type="match status" value="1"/>
</dbReference>
<proteinExistence type="inferred from homology"/>
<gene>
    <name evidence="7" type="ORF">DFR49_0291</name>
</gene>
<dbReference type="PANTHER" id="PTHR43133:SF63">
    <property type="entry name" value="RNA POLYMERASE SIGMA FACTOR FECI-RELATED"/>
    <property type="match status" value="1"/>
</dbReference>
<dbReference type="EMBL" id="QXDC01000002">
    <property type="protein sequence ID" value="RIA45766.1"/>
    <property type="molecule type" value="Genomic_DNA"/>
</dbReference>
<dbReference type="AlphaFoldDB" id="A0A397P876"/>
<dbReference type="GO" id="GO:0003677">
    <property type="term" value="F:DNA binding"/>
    <property type="evidence" value="ECO:0007669"/>
    <property type="project" value="InterPro"/>
</dbReference>
<dbReference type="NCBIfam" id="TIGR02937">
    <property type="entry name" value="sigma70-ECF"/>
    <property type="match status" value="1"/>
</dbReference>
<dbReference type="SUPFAM" id="SSF88946">
    <property type="entry name" value="Sigma2 domain of RNA polymerase sigma factors"/>
    <property type="match status" value="1"/>
</dbReference>
<evidence type="ECO:0000313" key="7">
    <source>
        <dbReference type="EMBL" id="RIA45766.1"/>
    </source>
</evidence>
<dbReference type="Proteomes" id="UP000266568">
    <property type="component" value="Unassembled WGS sequence"/>
</dbReference>
<dbReference type="Gene3D" id="1.10.10.10">
    <property type="entry name" value="Winged helix-like DNA-binding domain superfamily/Winged helix DNA-binding domain"/>
    <property type="match status" value="1"/>
</dbReference>
<dbReference type="PANTHER" id="PTHR43133">
    <property type="entry name" value="RNA POLYMERASE ECF-TYPE SIGMA FACTO"/>
    <property type="match status" value="1"/>
</dbReference>
<evidence type="ECO:0000313" key="8">
    <source>
        <dbReference type="Proteomes" id="UP000266568"/>
    </source>
</evidence>
<dbReference type="Gene3D" id="1.10.1740.10">
    <property type="match status" value="1"/>
</dbReference>
<name>A0A397P876_9SPHN</name>
<keyword evidence="4" id="KW-0804">Transcription</keyword>
<evidence type="ECO:0000256" key="1">
    <source>
        <dbReference type="ARBA" id="ARBA00010641"/>
    </source>
</evidence>
<comment type="caution">
    <text evidence="7">The sequence shown here is derived from an EMBL/GenBank/DDBJ whole genome shotgun (WGS) entry which is preliminary data.</text>
</comment>
<dbReference type="GO" id="GO:0016987">
    <property type="term" value="F:sigma factor activity"/>
    <property type="evidence" value="ECO:0007669"/>
    <property type="project" value="UniProtKB-KW"/>
</dbReference>
<dbReference type="OrthoDB" id="9794372at2"/>
<keyword evidence="2" id="KW-0805">Transcription regulation</keyword>
<organism evidence="7 8">
    <name type="scientific">Hephaestia caeni</name>
    <dbReference type="NCBI Taxonomy" id="645617"/>
    <lineage>
        <taxon>Bacteria</taxon>
        <taxon>Pseudomonadati</taxon>
        <taxon>Pseudomonadota</taxon>
        <taxon>Alphaproteobacteria</taxon>
        <taxon>Sphingomonadales</taxon>
        <taxon>Sphingomonadaceae</taxon>
        <taxon>Hephaestia</taxon>
    </lineage>
</organism>
<evidence type="ECO:0000256" key="3">
    <source>
        <dbReference type="ARBA" id="ARBA00023082"/>
    </source>
</evidence>
<dbReference type="InterPro" id="IPR036388">
    <property type="entry name" value="WH-like_DNA-bd_sf"/>
</dbReference>
<dbReference type="SUPFAM" id="SSF88659">
    <property type="entry name" value="Sigma3 and sigma4 domains of RNA polymerase sigma factors"/>
    <property type="match status" value="1"/>
</dbReference>
<dbReference type="Pfam" id="PF08281">
    <property type="entry name" value="Sigma70_r4_2"/>
    <property type="match status" value="1"/>
</dbReference>
<accession>A0A397P876</accession>
<evidence type="ECO:0000259" key="6">
    <source>
        <dbReference type="Pfam" id="PF08281"/>
    </source>
</evidence>
<dbReference type="InterPro" id="IPR007627">
    <property type="entry name" value="RNA_pol_sigma70_r2"/>
</dbReference>
<evidence type="ECO:0000256" key="2">
    <source>
        <dbReference type="ARBA" id="ARBA00023015"/>
    </source>
</evidence>
<comment type="similarity">
    <text evidence="1">Belongs to the sigma-70 factor family. ECF subfamily.</text>
</comment>
<dbReference type="InterPro" id="IPR039425">
    <property type="entry name" value="RNA_pol_sigma-70-like"/>
</dbReference>